<gene>
    <name evidence="1" type="ORF">ABEB36_014627</name>
</gene>
<name>A0ABD1E2D2_HYPHA</name>
<keyword evidence="2" id="KW-1185">Reference proteome</keyword>
<evidence type="ECO:0000313" key="1">
    <source>
        <dbReference type="EMBL" id="KAL1488832.1"/>
    </source>
</evidence>
<accession>A0ABD1E2D2</accession>
<sequence>MDIGTCYKKVLEKNFHASKELSFVKEINLLFNIAKKSSNLNLEKQEFLTIKENPKGLDILGMCSSESSLSSQVSNYSTGIYIEIIDGPLRLQKSHGTYNILNKKLITKLNKCQISERNAVRIIAVVAEACGVDIIYNILNKKFIIVVKKYVKNMLKKYKNAIMRYCASLGR</sequence>
<protein>
    <submittedName>
        <fullName evidence="1">Uncharacterized protein</fullName>
    </submittedName>
</protein>
<reference evidence="1 2" key="1">
    <citation type="submission" date="2024-05" db="EMBL/GenBank/DDBJ databases">
        <title>Genetic variation in Jamaican populations of the coffee berry borer (Hypothenemus hampei).</title>
        <authorList>
            <person name="Errbii M."/>
            <person name="Myrie A."/>
        </authorList>
    </citation>
    <scope>NUCLEOTIDE SEQUENCE [LARGE SCALE GENOMIC DNA]</scope>
    <source>
        <strain evidence="1">JA-Hopewell-2020-01-JO</strain>
        <tissue evidence="1">Whole body</tissue>
    </source>
</reference>
<comment type="caution">
    <text evidence="1">The sequence shown here is derived from an EMBL/GenBank/DDBJ whole genome shotgun (WGS) entry which is preliminary data.</text>
</comment>
<organism evidence="1 2">
    <name type="scientific">Hypothenemus hampei</name>
    <name type="common">Coffee berry borer</name>
    <dbReference type="NCBI Taxonomy" id="57062"/>
    <lineage>
        <taxon>Eukaryota</taxon>
        <taxon>Metazoa</taxon>
        <taxon>Ecdysozoa</taxon>
        <taxon>Arthropoda</taxon>
        <taxon>Hexapoda</taxon>
        <taxon>Insecta</taxon>
        <taxon>Pterygota</taxon>
        <taxon>Neoptera</taxon>
        <taxon>Endopterygota</taxon>
        <taxon>Coleoptera</taxon>
        <taxon>Polyphaga</taxon>
        <taxon>Cucujiformia</taxon>
        <taxon>Curculionidae</taxon>
        <taxon>Scolytinae</taxon>
        <taxon>Hypothenemus</taxon>
    </lineage>
</organism>
<dbReference type="Proteomes" id="UP001566132">
    <property type="component" value="Unassembled WGS sequence"/>
</dbReference>
<dbReference type="EMBL" id="JBDJPC010000013">
    <property type="protein sequence ID" value="KAL1488832.1"/>
    <property type="molecule type" value="Genomic_DNA"/>
</dbReference>
<evidence type="ECO:0000313" key="2">
    <source>
        <dbReference type="Proteomes" id="UP001566132"/>
    </source>
</evidence>
<proteinExistence type="predicted"/>
<dbReference type="AlphaFoldDB" id="A0ABD1E2D2"/>